<evidence type="ECO:0000313" key="1">
    <source>
        <dbReference type="EMBL" id="TQE90557.1"/>
    </source>
</evidence>
<dbReference type="Proteomes" id="UP000315400">
    <property type="component" value="Unassembled WGS sequence"/>
</dbReference>
<name>A0A540V1G9_9GAMM</name>
<sequence>MREYALDMPPGNTREPWLYRCQCLTATGKRCKRPAAEYRQTSGGDVVAACWQHIKASYPKPYYRADE</sequence>
<reference evidence="1 2" key="1">
    <citation type="submission" date="2019-06" db="EMBL/GenBank/DDBJ databases">
        <title>Metagenome assembled Genome of Spiribacter salinus SL48-SHIP from the microbial mat of Salt Lake 48 (Novosibirsk region, Russia).</title>
        <authorList>
            <person name="Shipova A."/>
            <person name="Rozanov A.S."/>
            <person name="Bryanskaya A.V."/>
            <person name="Peltek S.E."/>
        </authorList>
    </citation>
    <scope>NUCLEOTIDE SEQUENCE [LARGE SCALE GENOMIC DNA]</scope>
    <source>
        <strain evidence="1">SL48-SHIP-2</strain>
    </source>
</reference>
<comment type="caution">
    <text evidence="1">The sequence shown here is derived from an EMBL/GenBank/DDBJ whole genome shotgun (WGS) entry which is preliminary data.</text>
</comment>
<dbReference type="EMBL" id="VIFK01000719">
    <property type="protein sequence ID" value="TQE90557.1"/>
    <property type="molecule type" value="Genomic_DNA"/>
</dbReference>
<gene>
    <name evidence="1" type="ORF">FKY71_20420</name>
</gene>
<proteinExistence type="predicted"/>
<evidence type="ECO:0000313" key="2">
    <source>
        <dbReference type="Proteomes" id="UP000315400"/>
    </source>
</evidence>
<dbReference type="AlphaFoldDB" id="A0A540V1G9"/>
<accession>A0A540V1G9</accession>
<organism evidence="1 2">
    <name type="scientific">Spiribacter salinus</name>
    <dbReference type="NCBI Taxonomy" id="1335746"/>
    <lineage>
        <taxon>Bacteria</taxon>
        <taxon>Pseudomonadati</taxon>
        <taxon>Pseudomonadota</taxon>
        <taxon>Gammaproteobacteria</taxon>
        <taxon>Chromatiales</taxon>
        <taxon>Ectothiorhodospiraceae</taxon>
        <taxon>Spiribacter</taxon>
    </lineage>
</organism>
<protein>
    <submittedName>
        <fullName evidence="1">Uncharacterized protein</fullName>
    </submittedName>
</protein>